<protein>
    <recommendedName>
        <fullName evidence="8">Pirin</fullName>
    </recommendedName>
</protein>
<dbReference type="InterPro" id="IPR011051">
    <property type="entry name" value="RmlC_Cupin_sf"/>
</dbReference>
<evidence type="ECO:0008006" key="8">
    <source>
        <dbReference type="Google" id="ProtNLM"/>
    </source>
</evidence>
<sequence>MSNPAIYSLTPITFRLDLKDPFIFTAHHIDHFPEGNSQLGPNTPAEQKEFSMYYGDIVPGFPEHPHTGFETITLVEQGTVDHFDSLGNGGRYGAGDVQWLSTGSGVEHCEMFPLLHEHQPNPFELFQIWFNSSPAQKKAPPDYKMFWREDIPHVYETDDSGLTADVRVISGQFKDTAAISRPPNSWAAPSENRVNIYLITLPPHAALTVPATTARSNRFGYFYQGSTLSIEDQQIQRKYLAELKPDSDIRLQAGYSEARILWMEGEPIGEDVAMRGPFVMNTVQELDDAFRRYRATRFGEWPWSNPAPVFDRKQPRFASYDGGKREEYPEEPEKNAV</sequence>
<feature type="compositionally biased region" description="Basic and acidic residues" evidence="3">
    <location>
        <begin position="322"/>
        <end position="337"/>
    </location>
</feature>
<dbReference type="AlphaFoldDB" id="A0A151XZE8"/>
<feature type="region of interest" description="Disordered" evidence="3">
    <location>
        <begin position="312"/>
        <end position="337"/>
    </location>
</feature>
<dbReference type="OrthoDB" id="9780903at2"/>
<dbReference type="EMBL" id="LUAW01000032">
    <property type="protein sequence ID" value="KYQ71203.1"/>
    <property type="molecule type" value="Genomic_DNA"/>
</dbReference>
<dbReference type="PANTHER" id="PTHR13903:SF8">
    <property type="entry name" value="PIRIN"/>
    <property type="match status" value="1"/>
</dbReference>
<dbReference type="PANTHER" id="PTHR13903">
    <property type="entry name" value="PIRIN-RELATED"/>
    <property type="match status" value="1"/>
</dbReference>
<evidence type="ECO:0000313" key="7">
    <source>
        <dbReference type="Proteomes" id="UP000076276"/>
    </source>
</evidence>
<dbReference type="RefSeq" id="WP_067670566.1">
    <property type="nucleotide sequence ID" value="NZ_CBCSIK010000019.1"/>
</dbReference>
<feature type="domain" description="Pirin C-terminal" evidence="5">
    <location>
        <begin position="199"/>
        <end position="299"/>
    </location>
</feature>
<evidence type="ECO:0000256" key="1">
    <source>
        <dbReference type="ARBA" id="ARBA00008416"/>
    </source>
</evidence>
<evidence type="ECO:0000259" key="4">
    <source>
        <dbReference type="Pfam" id="PF02678"/>
    </source>
</evidence>
<dbReference type="Pfam" id="PF02678">
    <property type="entry name" value="Pirin"/>
    <property type="match status" value="1"/>
</dbReference>
<dbReference type="Pfam" id="PF05726">
    <property type="entry name" value="Pirin_C"/>
    <property type="match status" value="1"/>
</dbReference>
<evidence type="ECO:0000256" key="2">
    <source>
        <dbReference type="RuleBase" id="RU003457"/>
    </source>
</evidence>
<reference evidence="6 7" key="1">
    <citation type="submission" date="2016-03" db="EMBL/GenBank/DDBJ databases">
        <title>Acinetobacter genomospecies 28 strain ANC 4149.</title>
        <authorList>
            <person name="Radolfova-Krizova L."/>
            <person name="Nemec A."/>
        </authorList>
    </citation>
    <scope>NUCLEOTIDE SEQUENCE [LARGE SCALE GENOMIC DNA]</scope>
    <source>
        <strain evidence="6 7">ANC 4149</strain>
    </source>
</reference>
<organism evidence="6 7">
    <name type="scientific">Acinetobacter pragensis</name>
    <dbReference type="NCBI Taxonomy" id="1806892"/>
    <lineage>
        <taxon>Bacteria</taxon>
        <taxon>Pseudomonadati</taxon>
        <taxon>Pseudomonadota</taxon>
        <taxon>Gammaproteobacteria</taxon>
        <taxon>Moraxellales</taxon>
        <taxon>Moraxellaceae</taxon>
        <taxon>Acinetobacter</taxon>
    </lineage>
</organism>
<dbReference type="InterPro" id="IPR012093">
    <property type="entry name" value="Pirin"/>
</dbReference>
<gene>
    <name evidence="6" type="ORF">AZH43_16015</name>
</gene>
<accession>A0A151XZE8</accession>
<dbReference type="Proteomes" id="UP000076276">
    <property type="component" value="Unassembled WGS sequence"/>
</dbReference>
<evidence type="ECO:0000256" key="3">
    <source>
        <dbReference type="SAM" id="MobiDB-lite"/>
    </source>
</evidence>
<keyword evidence="7" id="KW-1185">Reference proteome</keyword>
<dbReference type="Gene3D" id="2.60.120.10">
    <property type="entry name" value="Jelly Rolls"/>
    <property type="match status" value="2"/>
</dbReference>
<dbReference type="InterPro" id="IPR008778">
    <property type="entry name" value="Pirin_C_dom"/>
</dbReference>
<proteinExistence type="inferred from homology"/>
<evidence type="ECO:0000313" key="6">
    <source>
        <dbReference type="EMBL" id="KYQ71203.1"/>
    </source>
</evidence>
<dbReference type="SUPFAM" id="SSF51182">
    <property type="entry name" value="RmlC-like cupins"/>
    <property type="match status" value="1"/>
</dbReference>
<comment type="similarity">
    <text evidence="1 2">Belongs to the pirin family.</text>
</comment>
<feature type="domain" description="Pirin N-terminal" evidence="4">
    <location>
        <begin position="48"/>
        <end position="129"/>
    </location>
</feature>
<name>A0A151XZE8_9GAMM</name>
<dbReference type="InterPro" id="IPR014710">
    <property type="entry name" value="RmlC-like_jellyroll"/>
</dbReference>
<comment type="caution">
    <text evidence="6">The sequence shown here is derived from an EMBL/GenBank/DDBJ whole genome shotgun (WGS) entry which is preliminary data.</text>
</comment>
<dbReference type="CDD" id="cd02247">
    <property type="entry name" value="cupin_pirin_C"/>
    <property type="match status" value="1"/>
</dbReference>
<dbReference type="InterPro" id="IPR003829">
    <property type="entry name" value="Pirin_N_dom"/>
</dbReference>
<evidence type="ECO:0000259" key="5">
    <source>
        <dbReference type="Pfam" id="PF05726"/>
    </source>
</evidence>